<gene>
    <name evidence="1" type="ORF">SPIL2461_LOCUS6083</name>
</gene>
<evidence type="ECO:0000313" key="2">
    <source>
        <dbReference type="Proteomes" id="UP000649617"/>
    </source>
</evidence>
<reference evidence="1" key="1">
    <citation type="submission" date="2021-02" db="EMBL/GenBank/DDBJ databases">
        <authorList>
            <person name="Dougan E. K."/>
            <person name="Rhodes N."/>
            <person name="Thang M."/>
            <person name="Chan C."/>
        </authorList>
    </citation>
    <scope>NUCLEOTIDE SEQUENCE</scope>
</reference>
<dbReference type="OrthoDB" id="411117at2759"/>
<comment type="caution">
    <text evidence="1">The sequence shown here is derived from an EMBL/GenBank/DDBJ whole genome shotgun (WGS) entry which is preliminary data.</text>
</comment>
<name>A0A812MT72_SYMPI</name>
<dbReference type="EMBL" id="CAJNIZ010008925">
    <property type="protein sequence ID" value="CAE7273993.1"/>
    <property type="molecule type" value="Genomic_DNA"/>
</dbReference>
<protein>
    <submittedName>
        <fullName evidence="1">Uncharacterized protein</fullName>
    </submittedName>
</protein>
<dbReference type="AlphaFoldDB" id="A0A812MT72"/>
<sequence length="464" mass="51440">MAGQLSSASLLGELHRHSATRHENNAGKTLEQHGLSCPVEVDTVDIGLEKPHPILRISNVLKVLASHDKLSLLWGSDDPNPTAALAKFWRRFRTHQGSHEVFVQHAQQLHRTIPILLHADEGQTLKSAGIMVISWESPLGLGVSTQDAPTDMGLNYMGSSFKTRFLISVLLKRIYLKKVKASLDNLVSEVAAELKALFFDGIELAHKGQNMHFFVAFIGLKGDWPIHQKLGHLRRHFSRMTKKDDDANAAGICHLCEAGKAGIPFHEVGPRATWTRTYLISSPFLRPGPLAIVPGATSRELMFRFDPFHTLHKGCFAELAGSALVMISDYGLVGSSGFDAQLASLYELLKEFCTRTKTPLHMDGLTRNLLNFKRDSDYPVGSWFKGADTAAVLGFLEEFLGNYVASLSVPDPYLESARDACRAANTFLRTRFCEPFTDMEFGFPVTLALWPQMPAGRSFAVIWN</sequence>
<keyword evidence="2" id="KW-1185">Reference proteome</keyword>
<dbReference type="Proteomes" id="UP000649617">
    <property type="component" value="Unassembled WGS sequence"/>
</dbReference>
<accession>A0A812MT72</accession>
<organism evidence="1 2">
    <name type="scientific">Symbiodinium pilosum</name>
    <name type="common">Dinoflagellate</name>
    <dbReference type="NCBI Taxonomy" id="2952"/>
    <lineage>
        <taxon>Eukaryota</taxon>
        <taxon>Sar</taxon>
        <taxon>Alveolata</taxon>
        <taxon>Dinophyceae</taxon>
        <taxon>Suessiales</taxon>
        <taxon>Symbiodiniaceae</taxon>
        <taxon>Symbiodinium</taxon>
    </lineage>
</organism>
<evidence type="ECO:0000313" key="1">
    <source>
        <dbReference type="EMBL" id="CAE7273993.1"/>
    </source>
</evidence>
<proteinExistence type="predicted"/>
<feature type="non-terminal residue" evidence="1">
    <location>
        <position position="1"/>
    </location>
</feature>